<dbReference type="AlphaFoldDB" id="A0A7J6W7Q2"/>
<dbReference type="OrthoDB" id="646178at2759"/>
<keyword evidence="4" id="KW-1185">Reference proteome</keyword>
<accession>A0A7J6W7Q2</accession>
<evidence type="ECO:0000313" key="4">
    <source>
        <dbReference type="Proteomes" id="UP000554482"/>
    </source>
</evidence>
<dbReference type="EMBL" id="JABWDY010021282">
    <property type="protein sequence ID" value="KAF5192482.1"/>
    <property type="molecule type" value="Genomic_DNA"/>
</dbReference>
<organism evidence="3 4">
    <name type="scientific">Thalictrum thalictroides</name>
    <name type="common">Rue-anemone</name>
    <name type="synonym">Anemone thalictroides</name>
    <dbReference type="NCBI Taxonomy" id="46969"/>
    <lineage>
        <taxon>Eukaryota</taxon>
        <taxon>Viridiplantae</taxon>
        <taxon>Streptophyta</taxon>
        <taxon>Embryophyta</taxon>
        <taxon>Tracheophyta</taxon>
        <taxon>Spermatophyta</taxon>
        <taxon>Magnoliopsida</taxon>
        <taxon>Ranunculales</taxon>
        <taxon>Ranunculaceae</taxon>
        <taxon>Thalictroideae</taxon>
        <taxon>Thalictrum</taxon>
    </lineage>
</organism>
<dbReference type="InterPro" id="IPR055414">
    <property type="entry name" value="LRR_R13L4/SHOC2-like"/>
</dbReference>
<feature type="domain" description="Disease resistance R13L4/SHOC-2-like LRR" evidence="2">
    <location>
        <begin position="13"/>
        <end position="167"/>
    </location>
</feature>
<dbReference type="PANTHER" id="PTHR15140">
    <property type="entry name" value="TUBULIN-SPECIFIC CHAPERONE E"/>
    <property type="match status" value="1"/>
</dbReference>
<dbReference type="Proteomes" id="UP000554482">
    <property type="component" value="Unassembled WGS sequence"/>
</dbReference>
<evidence type="ECO:0000259" key="2">
    <source>
        <dbReference type="Pfam" id="PF23598"/>
    </source>
</evidence>
<dbReference type="PANTHER" id="PTHR15140:SF37">
    <property type="entry name" value="UBIQUITIN-LIKE DOMAIN-CONTAINING PROTEIN"/>
    <property type="match status" value="1"/>
</dbReference>
<sequence length="197" mass="22471">MELLTIAIRGGGLDKLRSLLLGLDWGVFFSDLLLEALPEKHNLQKLKLWGNMKKLPSQLPSNLIKLTLLAIHLSEDPMPTLEKLQQLLYLALRYSHKVKQMVCSTNGFPKLQHLKVYSFSRLGEWVVEEGAMPCLLTCEICGCENLKMVPQGFKFLTKVQELTISYMRESFVQRVKEGGEDWDTIKQIPSIIVKDVL</sequence>
<comment type="caution">
    <text evidence="3">The sequence shown here is derived from an EMBL/GenBank/DDBJ whole genome shotgun (WGS) entry which is preliminary data.</text>
</comment>
<dbReference type="SUPFAM" id="SSF52058">
    <property type="entry name" value="L domain-like"/>
    <property type="match status" value="1"/>
</dbReference>
<keyword evidence="1" id="KW-0677">Repeat</keyword>
<name>A0A7J6W7Q2_THATH</name>
<dbReference type="Gene3D" id="3.80.10.10">
    <property type="entry name" value="Ribonuclease Inhibitor"/>
    <property type="match status" value="1"/>
</dbReference>
<evidence type="ECO:0000256" key="1">
    <source>
        <dbReference type="ARBA" id="ARBA00022737"/>
    </source>
</evidence>
<proteinExistence type="predicted"/>
<dbReference type="InterPro" id="IPR032675">
    <property type="entry name" value="LRR_dom_sf"/>
</dbReference>
<dbReference type="Pfam" id="PF23598">
    <property type="entry name" value="LRR_14"/>
    <property type="match status" value="1"/>
</dbReference>
<protein>
    <submittedName>
        <fullName evidence="3">Disease resistance protein rph8a</fullName>
    </submittedName>
</protein>
<evidence type="ECO:0000313" key="3">
    <source>
        <dbReference type="EMBL" id="KAF5192482.1"/>
    </source>
</evidence>
<reference evidence="3 4" key="1">
    <citation type="submission" date="2020-06" db="EMBL/GenBank/DDBJ databases">
        <title>Transcriptomic and genomic resources for Thalictrum thalictroides and T. hernandezii: Facilitating candidate gene discovery in an emerging model plant lineage.</title>
        <authorList>
            <person name="Arias T."/>
            <person name="Riano-Pachon D.M."/>
            <person name="Di Stilio V.S."/>
        </authorList>
    </citation>
    <scope>NUCLEOTIDE SEQUENCE [LARGE SCALE GENOMIC DNA]</scope>
    <source>
        <strain evidence="4">cv. WT478/WT964</strain>
        <tissue evidence="3">Leaves</tissue>
    </source>
</reference>
<gene>
    <name evidence="3" type="ORF">FRX31_017931</name>
</gene>